<protein>
    <submittedName>
        <fullName evidence="2">Uncharacterized protein</fullName>
    </submittedName>
</protein>
<dbReference type="EMBL" id="JAMQOP010000003">
    <property type="protein sequence ID" value="MDS0300279.1"/>
    <property type="molecule type" value="Genomic_DNA"/>
</dbReference>
<feature type="transmembrane region" description="Helical" evidence="1">
    <location>
        <begin position="12"/>
        <end position="30"/>
    </location>
</feature>
<accession>A0ABU2GJC5</accession>
<dbReference type="Pfam" id="PF26161">
    <property type="entry name" value="DUF8044"/>
    <property type="match status" value="1"/>
</dbReference>
<evidence type="ECO:0000313" key="2">
    <source>
        <dbReference type="EMBL" id="MDS0300279.1"/>
    </source>
</evidence>
<keyword evidence="1" id="KW-0472">Membrane</keyword>
<evidence type="ECO:0000256" key="1">
    <source>
        <dbReference type="SAM" id="Phobius"/>
    </source>
</evidence>
<reference evidence="2 3" key="1">
    <citation type="submission" date="2022-06" db="EMBL/GenBank/DDBJ databases">
        <title>Halogeometricum sp. a new haloarchaeum isolate from saline soil.</title>
        <authorList>
            <person name="Strakova D."/>
            <person name="Galisteo C."/>
            <person name="Sanchez-Porro C."/>
            <person name="Ventosa A."/>
        </authorList>
    </citation>
    <scope>NUCLEOTIDE SEQUENCE [LARGE SCALE GENOMIC DNA]</scope>
    <source>
        <strain evidence="2 3">S1BR25-6</strain>
    </source>
</reference>
<keyword evidence="1" id="KW-1133">Transmembrane helix</keyword>
<feature type="transmembrane region" description="Helical" evidence="1">
    <location>
        <begin position="36"/>
        <end position="55"/>
    </location>
</feature>
<comment type="caution">
    <text evidence="2">The sequence shown here is derived from an EMBL/GenBank/DDBJ whole genome shotgun (WGS) entry which is preliminary data.</text>
</comment>
<dbReference type="InterPro" id="IPR058357">
    <property type="entry name" value="DUF8044"/>
</dbReference>
<sequence length="90" mass="9815">MATTRRQRFVNGQIAVMLASIVGLSLIGAFSLGLFVLVSLIGFLLLTVATAPVNVTPRWRSRLKWPIVLGLAIFAYLLVRQVASILSTVF</sequence>
<keyword evidence="3" id="KW-1185">Reference proteome</keyword>
<evidence type="ECO:0000313" key="3">
    <source>
        <dbReference type="Proteomes" id="UP001257060"/>
    </source>
</evidence>
<name>A0ABU2GJC5_9EURY</name>
<feature type="transmembrane region" description="Helical" evidence="1">
    <location>
        <begin position="67"/>
        <end position="89"/>
    </location>
</feature>
<dbReference type="RefSeq" id="WP_310925175.1">
    <property type="nucleotide sequence ID" value="NZ_JAMQOP010000003.1"/>
</dbReference>
<keyword evidence="1" id="KW-0812">Transmembrane</keyword>
<organism evidence="2 3">
    <name type="scientific">Halogeometricum salsisoli</name>
    <dbReference type="NCBI Taxonomy" id="2950536"/>
    <lineage>
        <taxon>Archaea</taxon>
        <taxon>Methanobacteriati</taxon>
        <taxon>Methanobacteriota</taxon>
        <taxon>Stenosarchaea group</taxon>
        <taxon>Halobacteria</taxon>
        <taxon>Halobacteriales</taxon>
        <taxon>Haloferacaceae</taxon>
        <taxon>Halogeometricum</taxon>
    </lineage>
</organism>
<gene>
    <name evidence="2" type="ORF">NDI76_16150</name>
</gene>
<proteinExistence type="predicted"/>
<dbReference type="Proteomes" id="UP001257060">
    <property type="component" value="Unassembled WGS sequence"/>
</dbReference>